<feature type="domain" description="Neutral/alkaline non-lysosomal ceramidase N-terminal" evidence="1">
    <location>
        <begin position="82"/>
        <end position="223"/>
    </location>
</feature>
<evidence type="ECO:0000259" key="1">
    <source>
        <dbReference type="Pfam" id="PF04734"/>
    </source>
</evidence>
<evidence type="ECO:0000313" key="3">
    <source>
        <dbReference type="Proteomes" id="UP001172083"/>
    </source>
</evidence>
<evidence type="ECO:0000313" key="2">
    <source>
        <dbReference type="EMBL" id="MDN5210856.1"/>
    </source>
</evidence>
<dbReference type="Pfam" id="PF04734">
    <property type="entry name" value="Ceramidase_alk"/>
    <property type="match status" value="1"/>
</dbReference>
<organism evidence="2 3">
    <name type="scientific">Agaribacillus aureus</name>
    <dbReference type="NCBI Taxonomy" id="3051825"/>
    <lineage>
        <taxon>Bacteria</taxon>
        <taxon>Pseudomonadati</taxon>
        <taxon>Bacteroidota</taxon>
        <taxon>Cytophagia</taxon>
        <taxon>Cytophagales</taxon>
        <taxon>Splendidivirgaceae</taxon>
        <taxon>Agaribacillus</taxon>
    </lineage>
</organism>
<keyword evidence="3" id="KW-1185">Reference proteome</keyword>
<protein>
    <submittedName>
        <fullName evidence="2">Neutral/alkaline non-lysosomal ceramidase N-terminal domain-containing protein</fullName>
    </submittedName>
</protein>
<comment type="caution">
    <text evidence="2">The sequence shown here is derived from an EMBL/GenBank/DDBJ whole genome shotgun (WGS) entry which is preliminary data.</text>
</comment>
<dbReference type="Proteomes" id="UP001172083">
    <property type="component" value="Unassembled WGS sequence"/>
</dbReference>
<gene>
    <name evidence="2" type="ORF">QQ020_02315</name>
</gene>
<proteinExistence type="predicted"/>
<reference evidence="2" key="1">
    <citation type="submission" date="2023-06" db="EMBL/GenBank/DDBJ databases">
        <title>Genomic of Agaribacillus aureum.</title>
        <authorList>
            <person name="Wang G."/>
        </authorList>
    </citation>
    <scope>NUCLEOTIDE SEQUENCE</scope>
    <source>
        <strain evidence="2">BMA12</strain>
    </source>
</reference>
<accession>A0ABT8L0Q7</accession>
<sequence>MIKKILKILLVVLILVVCFLFWALNTVDYTPYFKSDYYATTKARLDSIATNPGVSRGQVQLGFGRKSITPTLLEDTYDPAEGKFVALPLSGYGGREGMPATGIHDSLFVKAMAVKVNEKIMVFIGSDLLIMPPEVSKLSITAVEKEIGLTQENIFYSATHTHSSVGAWSAGRVGELFAGEYNPDVVSWLSQQVAKTIIEAVKNLQPGKIGVGNFHARQFVKNRLVGDDGVVNDDFLMIVAEQLSGTRAILGSFDAHATTLGDWNMEFSADYPGYWQRKLETNGFDMAMFFAGSVGSHSYQSQGERFEKSRYIGEALADSTIKYSQEIITKDSITTASLTLKIDYPELQIRVSDGLCLNPVIARSLFPDVGDVYLQTIRLDSLIWTTTPSDFSGETALTYKNVMYKKGFRAMVTSFNGAYTGYIIPCKYYHLNAYESRMMNWFGPGYNPFINYMIGELIEKVSSAR</sequence>
<dbReference type="EMBL" id="JAUJEB010000001">
    <property type="protein sequence ID" value="MDN5210856.1"/>
    <property type="molecule type" value="Genomic_DNA"/>
</dbReference>
<name>A0ABT8L0Q7_9BACT</name>
<dbReference type="InterPro" id="IPR031329">
    <property type="entry name" value="NEUT/ALK_ceramidase_N"/>
</dbReference>
<dbReference type="RefSeq" id="WP_346756196.1">
    <property type="nucleotide sequence ID" value="NZ_JAUJEB010000001.1"/>
</dbReference>